<feature type="compositionally biased region" description="Basic and acidic residues" evidence="7">
    <location>
        <begin position="154"/>
        <end position="163"/>
    </location>
</feature>
<dbReference type="InterPro" id="IPR011598">
    <property type="entry name" value="bHLH_dom"/>
</dbReference>
<feature type="compositionally biased region" description="Low complexity" evidence="7">
    <location>
        <begin position="235"/>
        <end position="268"/>
    </location>
</feature>
<protein>
    <recommendedName>
        <fullName evidence="8">BHLH domain-containing protein</fullName>
    </recommendedName>
</protein>
<dbReference type="EnsemblPlants" id="OPUNC03G07300.1">
    <property type="protein sequence ID" value="OPUNC03G07300.1"/>
    <property type="gene ID" value="OPUNC03G07300"/>
</dbReference>
<organism evidence="9">
    <name type="scientific">Oryza punctata</name>
    <name type="common">Red rice</name>
    <dbReference type="NCBI Taxonomy" id="4537"/>
    <lineage>
        <taxon>Eukaryota</taxon>
        <taxon>Viridiplantae</taxon>
        <taxon>Streptophyta</taxon>
        <taxon>Embryophyta</taxon>
        <taxon>Tracheophyta</taxon>
        <taxon>Spermatophyta</taxon>
        <taxon>Magnoliopsida</taxon>
        <taxon>Liliopsida</taxon>
        <taxon>Poales</taxon>
        <taxon>Poaceae</taxon>
        <taxon>BOP clade</taxon>
        <taxon>Oryzoideae</taxon>
        <taxon>Oryzeae</taxon>
        <taxon>Oryzinae</taxon>
        <taxon>Oryza</taxon>
    </lineage>
</organism>
<dbReference type="eggNOG" id="ENOG502R684">
    <property type="taxonomic scope" value="Eukaryota"/>
</dbReference>
<dbReference type="PANTHER" id="PTHR16223">
    <property type="entry name" value="TRANSCRIPTION FACTOR BHLH83-RELATED"/>
    <property type="match status" value="1"/>
</dbReference>
<dbReference type="STRING" id="4537.A0A0E0KA90"/>
<dbReference type="GO" id="GO:0005634">
    <property type="term" value="C:nucleus"/>
    <property type="evidence" value="ECO:0007669"/>
    <property type="project" value="UniProtKB-SubCell"/>
</dbReference>
<dbReference type="Pfam" id="PF00010">
    <property type="entry name" value="HLH"/>
    <property type="match status" value="1"/>
</dbReference>
<evidence type="ECO:0000256" key="1">
    <source>
        <dbReference type="ARBA" id="ARBA00004123"/>
    </source>
</evidence>
<dbReference type="InterPro" id="IPR036638">
    <property type="entry name" value="HLH_DNA-bd_sf"/>
</dbReference>
<evidence type="ECO:0000256" key="5">
    <source>
        <dbReference type="ARBA" id="ARBA00023163"/>
    </source>
</evidence>
<dbReference type="HOGENOM" id="CLU_066110_1_0_1"/>
<reference evidence="9" key="2">
    <citation type="submission" date="2018-05" db="EMBL/GenBank/DDBJ databases">
        <title>OpunRS2 (Oryza punctata Reference Sequence Version 2).</title>
        <authorList>
            <person name="Zhang J."/>
            <person name="Kudrna D."/>
            <person name="Lee S."/>
            <person name="Talag J."/>
            <person name="Welchert J."/>
            <person name="Wing R.A."/>
        </authorList>
    </citation>
    <scope>NUCLEOTIDE SEQUENCE [LARGE SCALE GENOMIC DNA]</scope>
</reference>
<accession>A0A0E0KA90</accession>
<evidence type="ECO:0000313" key="9">
    <source>
        <dbReference type="EnsemblPlants" id="OPUNC03G07300.1"/>
    </source>
</evidence>
<evidence type="ECO:0000313" key="10">
    <source>
        <dbReference type="Proteomes" id="UP000026962"/>
    </source>
</evidence>
<evidence type="ECO:0000256" key="3">
    <source>
        <dbReference type="ARBA" id="ARBA00023015"/>
    </source>
</evidence>
<comment type="similarity">
    <text evidence="2">Belongs to the bHLH protein family.</text>
</comment>
<dbReference type="Gramene" id="OPUNC03G07300.1">
    <property type="protein sequence ID" value="OPUNC03G07300.1"/>
    <property type="gene ID" value="OPUNC03G07300"/>
</dbReference>
<feature type="compositionally biased region" description="Polar residues" evidence="7">
    <location>
        <begin position="216"/>
        <end position="225"/>
    </location>
</feature>
<dbReference type="AlphaFoldDB" id="A0A0E0KA90"/>
<evidence type="ECO:0000256" key="2">
    <source>
        <dbReference type="ARBA" id="ARBA00005510"/>
    </source>
</evidence>
<dbReference type="Gene3D" id="4.10.280.10">
    <property type="entry name" value="Helix-loop-helix DNA-binding domain"/>
    <property type="match status" value="1"/>
</dbReference>
<dbReference type="PROSITE" id="PS50888">
    <property type="entry name" value="BHLH"/>
    <property type="match status" value="1"/>
</dbReference>
<feature type="region of interest" description="Disordered" evidence="7">
    <location>
        <begin position="152"/>
        <end position="277"/>
    </location>
</feature>
<evidence type="ECO:0000259" key="8">
    <source>
        <dbReference type="PROSITE" id="PS50888"/>
    </source>
</evidence>
<evidence type="ECO:0000256" key="6">
    <source>
        <dbReference type="ARBA" id="ARBA00023242"/>
    </source>
</evidence>
<dbReference type="SUPFAM" id="SSF47459">
    <property type="entry name" value="HLH, helix-loop-helix DNA-binding domain"/>
    <property type="match status" value="1"/>
</dbReference>
<feature type="domain" description="BHLH" evidence="8">
    <location>
        <begin position="266"/>
        <end position="315"/>
    </location>
</feature>
<comment type="subcellular location">
    <subcellularLocation>
        <location evidence="1">Nucleus</location>
    </subcellularLocation>
</comment>
<sequence>MESSEASWHSFDPSVAMEDSEAMAQLLGVQYFGNEQEQQQQQPAAPAQQQQQPAPPPPPAMYWPGHEAADQYYSSAPYCYMQQQQQQQHYGCYDGGAMVAAGDFFVPEEQLVADPSFMVDLNLEFEDQHGGEAGIAGSSAAAAAAGKMTPACKRKVEDHKDESCTDNVARKKARSTAASVVQKKGNKNAQSKKAQKGACSRSSNQQESNGGGDGGNVQSSSTNYLSDDDSLEMTSCSNVNSASKKSSLSSPATGHGGAKARAGRGAATDPQSLYARKRRERINERLKILQNLIPNGTKVDISTMLEEAVHYVKFLQLQIKLLSSDDMWMFAPIAYNGVNVGLELKISPPQQQ</sequence>
<keyword evidence="3" id="KW-0805">Transcription regulation</keyword>
<dbReference type="GO" id="GO:0000978">
    <property type="term" value="F:RNA polymerase II cis-regulatory region sequence-specific DNA binding"/>
    <property type="evidence" value="ECO:0007669"/>
    <property type="project" value="TreeGrafter"/>
</dbReference>
<dbReference type="InterPro" id="IPR045843">
    <property type="entry name" value="IND-like"/>
</dbReference>
<reference evidence="9" key="1">
    <citation type="submission" date="2015-04" db="UniProtKB">
        <authorList>
            <consortium name="EnsemblPlants"/>
        </authorList>
    </citation>
    <scope>IDENTIFICATION</scope>
</reference>
<dbReference type="OMA" id="SAPYCYM"/>
<feature type="compositionally biased region" description="Low complexity" evidence="7">
    <location>
        <begin position="38"/>
        <end position="52"/>
    </location>
</feature>
<dbReference type="GO" id="GO:0046983">
    <property type="term" value="F:protein dimerization activity"/>
    <property type="evidence" value="ECO:0007669"/>
    <property type="project" value="InterPro"/>
</dbReference>
<dbReference type="Proteomes" id="UP000026962">
    <property type="component" value="Chromosome 3"/>
</dbReference>
<proteinExistence type="inferred from homology"/>
<dbReference type="PANTHER" id="PTHR16223:SF330">
    <property type="entry name" value="OS03G0205300 PROTEIN"/>
    <property type="match status" value="1"/>
</dbReference>
<dbReference type="FunFam" id="4.10.280.10:FF:000022">
    <property type="entry name" value="Basic helix-loop-helix transcription factor"/>
    <property type="match status" value="1"/>
</dbReference>
<dbReference type="SMART" id="SM00353">
    <property type="entry name" value="HLH"/>
    <property type="match status" value="1"/>
</dbReference>
<evidence type="ECO:0000256" key="4">
    <source>
        <dbReference type="ARBA" id="ARBA00023125"/>
    </source>
</evidence>
<dbReference type="CDD" id="cd11454">
    <property type="entry name" value="bHLH_AtIND_like"/>
    <property type="match status" value="1"/>
</dbReference>
<keyword evidence="6" id="KW-0539">Nucleus</keyword>
<keyword evidence="4" id="KW-0238">DNA-binding</keyword>
<name>A0A0E0KA90_ORYPU</name>
<feature type="region of interest" description="Disordered" evidence="7">
    <location>
        <begin position="27"/>
        <end position="65"/>
    </location>
</feature>
<keyword evidence="5" id="KW-0804">Transcription</keyword>
<evidence type="ECO:0000256" key="7">
    <source>
        <dbReference type="SAM" id="MobiDB-lite"/>
    </source>
</evidence>
<dbReference type="GO" id="GO:0000981">
    <property type="term" value="F:DNA-binding transcription factor activity, RNA polymerase II-specific"/>
    <property type="evidence" value="ECO:0007669"/>
    <property type="project" value="TreeGrafter"/>
</dbReference>
<keyword evidence="10" id="KW-1185">Reference proteome</keyword>